<feature type="transmembrane region" description="Helical" evidence="1">
    <location>
        <begin position="81"/>
        <end position="100"/>
    </location>
</feature>
<keyword evidence="4" id="KW-1185">Reference proteome</keyword>
<dbReference type="InterPro" id="IPR007038">
    <property type="entry name" value="HupE_UreJ"/>
</dbReference>
<organism evidence="3 4">
    <name type="scientific">Pseudoduganella aquatica</name>
    <dbReference type="NCBI Taxonomy" id="2660641"/>
    <lineage>
        <taxon>Bacteria</taxon>
        <taxon>Pseudomonadati</taxon>
        <taxon>Pseudomonadota</taxon>
        <taxon>Betaproteobacteria</taxon>
        <taxon>Burkholderiales</taxon>
        <taxon>Oxalobacteraceae</taxon>
        <taxon>Telluria group</taxon>
        <taxon>Pseudoduganella</taxon>
    </lineage>
</organism>
<feature type="chain" id="PRO_5031297645" evidence="2">
    <location>
        <begin position="26"/>
        <end position="197"/>
    </location>
</feature>
<feature type="transmembrane region" description="Helical" evidence="1">
    <location>
        <begin position="49"/>
        <end position="69"/>
    </location>
</feature>
<feature type="transmembrane region" description="Helical" evidence="1">
    <location>
        <begin position="106"/>
        <end position="139"/>
    </location>
</feature>
<proteinExistence type="predicted"/>
<evidence type="ECO:0000313" key="3">
    <source>
        <dbReference type="EMBL" id="MYN09293.1"/>
    </source>
</evidence>
<feature type="transmembrane region" description="Helical" evidence="1">
    <location>
        <begin position="178"/>
        <end position="196"/>
    </location>
</feature>
<dbReference type="Proteomes" id="UP000450676">
    <property type="component" value="Unassembled WGS sequence"/>
</dbReference>
<keyword evidence="1" id="KW-0812">Transmembrane</keyword>
<dbReference type="PIRSF" id="PIRSF016919">
    <property type="entry name" value="HupE_UreJ"/>
    <property type="match status" value="1"/>
</dbReference>
<keyword evidence="1" id="KW-0472">Membrane</keyword>
<keyword evidence="1" id="KW-1133">Transmembrane helix</keyword>
<name>A0A7X4HEH9_9BURK</name>
<evidence type="ECO:0000313" key="4">
    <source>
        <dbReference type="Proteomes" id="UP000450676"/>
    </source>
</evidence>
<dbReference type="AlphaFoldDB" id="A0A7X4HEH9"/>
<keyword evidence="2" id="KW-0732">Signal</keyword>
<feature type="signal peptide" evidence="2">
    <location>
        <begin position="1"/>
        <end position="25"/>
    </location>
</feature>
<comment type="caution">
    <text evidence="3">The sequence shown here is derived from an EMBL/GenBank/DDBJ whole genome shotgun (WGS) entry which is preliminary data.</text>
</comment>
<gene>
    <name evidence="3" type="ORF">GTP77_18385</name>
</gene>
<dbReference type="Pfam" id="PF04955">
    <property type="entry name" value="HupE_UreJ"/>
    <property type="match status" value="1"/>
</dbReference>
<protein>
    <submittedName>
        <fullName evidence="3">HupE-UreJ family metal transporter</fullName>
    </submittedName>
</protein>
<evidence type="ECO:0000256" key="2">
    <source>
        <dbReference type="SAM" id="SignalP"/>
    </source>
</evidence>
<feature type="transmembrane region" description="Helical" evidence="1">
    <location>
        <begin position="151"/>
        <end position="172"/>
    </location>
</feature>
<dbReference type="RefSeq" id="WP_161073595.1">
    <property type="nucleotide sequence ID" value="NZ_WWCU01000021.1"/>
</dbReference>
<evidence type="ECO:0000256" key="1">
    <source>
        <dbReference type="SAM" id="Phobius"/>
    </source>
</evidence>
<accession>A0A7X4HEH9</accession>
<dbReference type="EMBL" id="WWCU01000021">
    <property type="protein sequence ID" value="MYN09293.1"/>
    <property type="molecule type" value="Genomic_DNA"/>
</dbReference>
<reference evidence="3 4" key="1">
    <citation type="submission" date="2019-12" db="EMBL/GenBank/DDBJ databases">
        <title>Novel species isolated from a subtropical stream in China.</title>
        <authorList>
            <person name="Lu H."/>
        </authorList>
    </citation>
    <scope>NUCLEOTIDE SEQUENCE [LARGE SCALE GENOMIC DNA]</scope>
    <source>
        <strain evidence="3 4">FT127W</strain>
    </source>
</reference>
<sequence>MTLRLNSREALLALLAAGLCLPALAHPEASHGAAHAAAQAGWADAFQEGFLHPFTGFDHLLAMLSVGIWSARQPQGKALPLVFLAAMLLGALSGVAGVTIPGLETGIAATVVLAGVLIAMATRLPLAAGAALIAAFAILHGNAHGHELPLAGSAFGFLAASGVLMLVGRWFGRAAELGMVRITGAGIAATGVLLMAA</sequence>